<protein>
    <recommendedName>
        <fullName evidence="10">DUF11 domain-containing protein</fullName>
    </recommendedName>
</protein>
<name>A0A550JJE8_9BACT</name>
<sequence>MPQKRFFLGWFFILLCWVIPSAAGAGSLVFSDPSAGTVEVYSLDWIPGNSLADEALPLGTDPNNPTRFTQVYQAALGNFLDGNGNAITGTGLNVSYEITIVSVYGQIGARSPLDIDNDGFVEIENSNFDLDAEANVNFVEIYLDSNRNSNALTGAGYRDGILLMKGIVSAATGQFSAYLDMDGNNILDLKVLDQFLTNNYLGTGTISGNGSAQLTVAIDSASVNPTYFPGVGSSPLTLFFNTSLVLPYYQQNPSASVVGVVPELGSASGGYSRVNGLASLDPAEQIDMLFQADANSSISVGPCIDIVKEVSVDGGQTWFDANTLDDSPGTTDGAIYRFIVTNCSSVTLTDVTVTDPNLGGDGLPLTIDLGDLAPEASVTVEPNTSLGSPLLEKPLLCADVPPPGNEDPIKFNLASVVGTVIGTSTTVEDSDPAYVRCLCVDIEKLVSVDGGVTFVDADQCVDPAAPIATGSVEYQLVVSNCGAAILDDVRVVDSLLGIDEAVGTLLPEQVITYDKEDISALLQPDFCALFGSDTAGSQDIDNTATVTATAFNQQFDLSDEDSACVSCLCSGSIGDYVWNDLDRDGIQDAGEPGIAGVTVTLLMGSETVATTTTDAEGAYLFTGLCAGDYTVTVTTPDGYTATMNNAPGSTADNDSNGSPADVTLSTDNSSDLSIDFGFYTPCTGSIGDFVWDDLDRDGIQDANESGIGGVTVTLFMDGKAVATTTTDVSGAYLFTGLCAGDYTVTVATPDGYTATISNAPGSTTDDDSNGSPADVTLATDNSSDLTIDFGFYLMDAKIGDYVWLDENQNGIQDVGEEGLSGVTVNLFDCDGNLIETTSTDSTGYYSFTVEPGDYKVQFVLTGGYAFSPQDQGGDDALDSDADTGGMTICTTLAPGETDLTWDAGMYPMPASLGDYVWNDTNNNGVQDAGEMGIANVTVNLYDCTTDLVVDTTTTDASGLYSFTGLMPGSYRVEFVAPMGYAFTTPNVGDDAFDSDANASGVTECVELAAGETNTTIDAGLTAQPATIGDYVWNDTNNNGVQDAGEMGIANVTVNLYDCTTDELVATTTTDASGLYSFTNLMPGSYRVEFVAPMGYDFTTPNVGDDAFDSDANASGVTECVDLAAGETNTTIDAGLTAQPATIGDYVWNDTYNNGVQDAGEMGIANVTVNLYDCTTDELVATTTTGTDGLYSFTNLMPGSYRVEFVAPMGYDFTTPNVGDDAFDSDANASGVTECVDLAAGETNTTVDAGLTAQPASLGDYVWNDTNNNGVQDAGEMGIANVTVNLYDCTTDELVATTTTDASGLYSFTGLMPGSYRVEFVAPMGYAFTTPNVGNDATDSDANASGETDCVTLVAGESNTTVDAGLYALAPAIDIEKYTNGEDADEPTGPMVVIGSPINWTYVVTNTGDVTLTNVLVVDDKGVAVTCPATTLVVGESMTCTANGTALAGQYANVGTTTGNYGGMSVTDSDPSHYYGVSPDIHLTKDVSVDGGMTWFEADNITQCSDPNVPNVEVCTDYSDCGPCEGKVTSLTLAYRGTSSAKIKITNRDGYELFKQDVVNPGQQMTFTLADGYGKLTTEIKIYVNGSFNTSIHTSCSQPVGPGLISGSFEVVAGKSLYGGNLCPINHDGITAECNECEGKVNNLTLAYRGATKANIKITNKDGRELFRLDNVSPNQQFTFALKDHYGKLTTDIKIYVNWSLNTTIHTSCSQPIGPGLVKGSFEVIAGTSLYGGNLCPINGTTPDPGTCTPDEVMYRFTITNTGSVTLSNLTLTDSLYDISAIAPECVLPETLAPGQSYTCSSNSLPTQMGLVSNTATATGDYAGITVTDSNDASYCGPFEPVPAIDIEKYTNGEDADTPTGPMVAIGSPITWTYVVTNTGNVTLNDVTVVDNQGVAVSCPSTTLLAGEVMTCTGYGTAVAGQYANLGTTKGYYNGMPVTDSDPSHYYATPPAIDVEKFVSTDGVNWFDADTPPGIEVAVCPDLSCDAGSEYDCQMQKDYYWKEYERTKYEHDSKKSDYENKKSDRDRSKSDHDKSKYTRDSSKKDCDGKQKEYESAKAKYESSKSYSDRKKMNKAKAEYDYAKAECDRKESDYTGKKTDYDSKIADCDLSKSDYEKAKSDHSKAKSDWEKHKDRDCSQPSDPNCGTSDCQSSVYFKFVVTNTGTMLLEDLTLEDSDYATDSCVIPATLAPGASYDCVIGPKEAVAGQHTNTATATGTYMGAHVSDTDDANYFGKAPCTAKGTGTPGYWMNHPEAWPVDSIVIGGVTYSKAKAIELMKAPTKTDKLYTMFQALVAAKLNVLTCNESSCIEATILAADNWMKIYGPVGKGVSGSSSGWALGEPLYLLLDEYNNGLLCAPSRDTMDRDDEKDKRGTSTQSHWKNKDKSWPTSSLYIGGKSYSKDEATWRMSRASNKDVTYTMYRALAAAKLNVRKGNDSSCISDTIRYADDWLERNPPGKGITTGSWTWRSAEPYFQRLDEYNNGKLCSSYCDSATNTTTTSTWTSWSR</sequence>
<dbReference type="Pfam" id="PF17210">
    <property type="entry name" value="SdrD_B"/>
    <property type="match status" value="7"/>
</dbReference>
<keyword evidence="3" id="KW-0732">Signal</keyword>
<feature type="region of interest" description="Disordered" evidence="4">
    <location>
        <begin position="757"/>
        <end position="777"/>
    </location>
</feature>
<comment type="caution">
    <text evidence="8">The sequence shown here is derived from an EMBL/GenBank/DDBJ whole genome shotgun (WGS) entry which is preliminary data.</text>
</comment>
<gene>
    <name evidence="8" type="ORF">FL622_04430</name>
</gene>
<organism evidence="8 9">
    <name type="scientific">Trichloromonas acetexigens</name>
    <dbReference type="NCBI Taxonomy" id="38815"/>
    <lineage>
        <taxon>Bacteria</taxon>
        <taxon>Pseudomonadati</taxon>
        <taxon>Thermodesulfobacteriota</taxon>
        <taxon>Desulfuromonadia</taxon>
        <taxon>Desulfuromonadales</taxon>
        <taxon>Trichloromonadaceae</taxon>
        <taxon>Trichloromonas</taxon>
    </lineage>
</organism>
<feature type="compositionally biased region" description="Basic and acidic residues" evidence="4">
    <location>
        <begin position="2117"/>
        <end position="2135"/>
    </location>
</feature>
<dbReference type="PANTHER" id="PTHR23303">
    <property type="entry name" value="CARBOXYPEPTIDASE REGULATORY REGION-CONTAINING"/>
    <property type="match status" value="1"/>
</dbReference>
<feature type="domain" description="DUF7507" evidence="7">
    <location>
        <begin position="1748"/>
        <end position="1827"/>
    </location>
</feature>
<evidence type="ECO:0000256" key="3">
    <source>
        <dbReference type="ARBA" id="ARBA00022729"/>
    </source>
</evidence>
<dbReference type="InterPro" id="IPR033764">
    <property type="entry name" value="Sdr_B"/>
</dbReference>
<feature type="domain" description="DUF7467" evidence="6">
    <location>
        <begin position="1630"/>
        <end position="1723"/>
    </location>
</feature>
<evidence type="ECO:0000256" key="1">
    <source>
        <dbReference type="ARBA" id="ARBA00004613"/>
    </source>
</evidence>
<accession>A0A550JJE8</accession>
<evidence type="ECO:0000259" key="7">
    <source>
        <dbReference type="Pfam" id="PF24346"/>
    </source>
</evidence>
<keyword evidence="9" id="KW-1185">Reference proteome</keyword>
<dbReference type="GO" id="GO:0005576">
    <property type="term" value="C:extracellular region"/>
    <property type="evidence" value="ECO:0007669"/>
    <property type="project" value="UniProtKB-SubCell"/>
</dbReference>
<dbReference type="Pfam" id="PF24346">
    <property type="entry name" value="DUF7507"/>
    <property type="match status" value="4"/>
</dbReference>
<evidence type="ECO:0000313" key="9">
    <source>
        <dbReference type="Proteomes" id="UP000317155"/>
    </source>
</evidence>
<dbReference type="OrthoDB" id="5619324at2"/>
<feature type="region of interest" description="Disordered" evidence="4">
    <location>
        <begin position="644"/>
        <end position="663"/>
    </location>
</feature>
<dbReference type="PANTHER" id="PTHR23303:SF15">
    <property type="entry name" value="COLOSSIN-A"/>
    <property type="match status" value="1"/>
</dbReference>
<feature type="domain" description="DUF7507" evidence="7">
    <location>
        <begin position="1842"/>
        <end position="1916"/>
    </location>
</feature>
<keyword evidence="2" id="KW-0964">Secreted</keyword>
<dbReference type="Gene3D" id="2.60.40.10">
    <property type="entry name" value="Immunoglobulins"/>
    <property type="match status" value="7"/>
</dbReference>
<dbReference type="InterPro" id="IPR013783">
    <property type="entry name" value="Ig-like_fold"/>
</dbReference>
<dbReference type="InterPro" id="IPR055890">
    <property type="entry name" value="DUF7467"/>
</dbReference>
<feature type="compositionally biased region" description="Polar residues" evidence="4">
    <location>
        <begin position="2136"/>
        <end position="2145"/>
    </location>
</feature>
<feature type="domain" description="SD-repeat containing protein B" evidence="5">
    <location>
        <begin position="1140"/>
        <end position="1250"/>
    </location>
</feature>
<feature type="region of interest" description="Disordered" evidence="4">
    <location>
        <begin position="2359"/>
        <end position="2384"/>
    </location>
</feature>
<dbReference type="InterPro" id="IPR055354">
    <property type="entry name" value="DUF7507"/>
</dbReference>
<evidence type="ECO:0000259" key="5">
    <source>
        <dbReference type="Pfam" id="PF17210"/>
    </source>
</evidence>
<evidence type="ECO:0000256" key="2">
    <source>
        <dbReference type="ARBA" id="ARBA00022525"/>
    </source>
</evidence>
<evidence type="ECO:0000259" key="6">
    <source>
        <dbReference type="Pfam" id="PF24269"/>
    </source>
</evidence>
<dbReference type="RefSeq" id="WP_092056244.1">
    <property type="nucleotide sequence ID" value="NZ_FOJJ01000012.1"/>
</dbReference>
<feature type="domain" description="DUF7507" evidence="7">
    <location>
        <begin position="1369"/>
        <end position="1459"/>
    </location>
</feature>
<evidence type="ECO:0000313" key="8">
    <source>
        <dbReference type="EMBL" id="TRO83336.1"/>
    </source>
</evidence>
<feature type="compositionally biased region" description="Basic and acidic residues" evidence="4">
    <location>
        <begin position="2359"/>
        <end position="2371"/>
    </location>
</feature>
<dbReference type="Pfam" id="PF24269">
    <property type="entry name" value="DUF7467"/>
    <property type="match status" value="2"/>
</dbReference>
<dbReference type="Proteomes" id="UP000317155">
    <property type="component" value="Unassembled WGS sequence"/>
</dbReference>
<reference evidence="8 9" key="1">
    <citation type="submission" date="2019-07" db="EMBL/GenBank/DDBJ databases">
        <title>Insights of Desulfuromonas acetexigens electromicrobiology.</title>
        <authorList>
            <person name="Katuri K."/>
            <person name="Sapireddy V."/>
            <person name="Shaw D.R."/>
            <person name="Saikaly P."/>
        </authorList>
    </citation>
    <scope>NUCLEOTIDE SEQUENCE [LARGE SCALE GENOMIC DNA]</scope>
    <source>
        <strain evidence="8 9">2873</strain>
    </source>
</reference>
<dbReference type="EMBL" id="VJVV01000002">
    <property type="protein sequence ID" value="TRO83336.1"/>
    <property type="molecule type" value="Genomic_DNA"/>
</dbReference>
<feature type="region of interest" description="Disordered" evidence="4">
    <location>
        <begin position="2011"/>
        <end position="2049"/>
    </location>
</feature>
<feature type="domain" description="SD-repeat containing protein B" evidence="5">
    <location>
        <begin position="572"/>
        <end position="678"/>
    </location>
</feature>
<evidence type="ECO:0008006" key="10">
    <source>
        <dbReference type="Google" id="ProtNLM"/>
    </source>
</evidence>
<feature type="region of interest" description="Disordered" evidence="4">
    <location>
        <begin position="2117"/>
        <end position="2145"/>
    </location>
</feature>
<feature type="domain" description="SD-repeat containing protein B" evidence="5">
    <location>
        <begin position="796"/>
        <end position="905"/>
    </location>
</feature>
<dbReference type="InterPro" id="IPR051417">
    <property type="entry name" value="SDr/BOS_complex"/>
</dbReference>
<feature type="domain" description="DUF7467" evidence="6">
    <location>
        <begin position="1525"/>
        <end position="1611"/>
    </location>
</feature>
<proteinExistence type="predicted"/>
<evidence type="ECO:0000256" key="4">
    <source>
        <dbReference type="SAM" id="MobiDB-lite"/>
    </source>
</evidence>
<feature type="domain" description="SD-repeat containing protein B" evidence="5">
    <location>
        <begin position="910"/>
        <end position="1020"/>
    </location>
</feature>
<feature type="domain" description="SD-repeat containing protein B" evidence="5">
    <location>
        <begin position="1255"/>
        <end position="1365"/>
    </location>
</feature>
<feature type="domain" description="DUF7507" evidence="7">
    <location>
        <begin position="2149"/>
        <end position="2223"/>
    </location>
</feature>
<dbReference type="SUPFAM" id="SSF117074">
    <property type="entry name" value="Hypothetical protein PA1324"/>
    <property type="match status" value="7"/>
</dbReference>
<feature type="domain" description="SD-repeat containing protein B" evidence="5">
    <location>
        <begin position="1025"/>
        <end position="1135"/>
    </location>
</feature>
<feature type="domain" description="SD-repeat containing protein B" evidence="5">
    <location>
        <begin position="685"/>
        <end position="791"/>
    </location>
</feature>
<comment type="subcellular location">
    <subcellularLocation>
        <location evidence="1">Secreted</location>
    </subcellularLocation>
</comment>